<evidence type="ECO:0000313" key="3">
    <source>
        <dbReference type="EMBL" id="CAH1444037.1"/>
    </source>
</evidence>
<keyword evidence="4" id="KW-1185">Reference proteome</keyword>
<sequence length="327" mass="36987">MSVDIKDTIGAVFLPLLTKEQINNNLKSIPVEIRSKVRMVHIGAVKILIKSQFQAGINSPIKMALIDNRITDRQDCILGAARGNLAYQKFMFSVYPKFALDLKSANIDKTLSFIHHFERSDLMNPGDKPFTITYLIGYALTNSHHSIDYKKDEYIELDDVFSEIGHVKDKQFCDINPQENSWVLNIARNKKALGETLRPRISMDSLHIGESSERKDSNLIRNMSLKIDSLRQNIKQISELEVASAKIIADITKELSEKIDSCPCNKDILEHIKNIPIIEQKTKTGKYSGLKKYSPPNPSIGNPDLGSSKDSQKIDIFKKSKNERNSL</sequence>
<feature type="region of interest" description="Disordered" evidence="2">
    <location>
        <begin position="287"/>
        <end position="327"/>
    </location>
</feature>
<evidence type="ECO:0000256" key="2">
    <source>
        <dbReference type="SAM" id="MobiDB-lite"/>
    </source>
</evidence>
<dbReference type="Pfam" id="PF01107">
    <property type="entry name" value="MP"/>
    <property type="match status" value="1"/>
</dbReference>
<dbReference type="InterPro" id="IPR004986">
    <property type="entry name" value="Caulimo_virion-assoc"/>
</dbReference>
<reference evidence="3 4" key="1">
    <citation type="submission" date="2022-01" db="EMBL/GenBank/DDBJ databases">
        <authorList>
            <person name="Xiong W."/>
            <person name="Schranz E."/>
        </authorList>
    </citation>
    <scope>NUCLEOTIDE SEQUENCE [LARGE SCALE GENOMIC DNA]</scope>
</reference>
<dbReference type="AlphaFoldDB" id="A0AAU9P198"/>
<dbReference type="InterPro" id="IPR028919">
    <property type="entry name" value="Viral_movement"/>
</dbReference>
<dbReference type="InterPro" id="IPR051596">
    <property type="entry name" value="Caulimoviridae_Movement"/>
</dbReference>
<dbReference type="Proteomes" id="UP001157418">
    <property type="component" value="Unassembled WGS sequence"/>
</dbReference>
<dbReference type="Pfam" id="PF03310">
    <property type="entry name" value="Cauli_DNA-bind"/>
    <property type="match status" value="1"/>
</dbReference>
<proteinExistence type="predicted"/>
<dbReference type="Gene3D" id="6.10.250.630">
    <property type="match status" value="1"/>
</dbReference>
<keyword evidence="1" id="KW-0175">Coiled coil</keyword>
<gene>
    <name evidence="3" type="ORF">LVIROSA_LOCUS29904</name>
</gene>
<evidence type="ECO:0000313" key="4">
    <source>
        <dbReference type="Proteomes" id="UP001157418"/>
    </source>
</evidence>
<evidence type="ECO:0000256" key="1">
    <source>
        <dbReference type="ARBA" id="ARBA00023054"/>
    </source>
</evidence>
<name>A0AAU9P198_9ASTR</name>
<evidence type="ECO:0008006" key="5">
    <source>
        <dbReference type="Google" id="ProtNLM"/>
    </source>
</evidence>
<accession>A0AAU9P198</accession>
<organism evidence="3 4">
    <name type="scientific">Lactuca virosa</name>
    <dbReference type="NCBI Taxonomy" id="75947"/>
    <lineage>
        <taxon>Eukaryota</taxon>
        <taxon>Viridiplantae</taxon>
        <taxon>Streptophyta</taxon>
        <taxon>Embryophyta</taxon>
        <taxon>Tracheophyta</taxon>
        <taxon>Spermatophyta</taxon>
        <taxon>Magnoliopsida</taxon>
        <taxon>eudicotyledons</taxon>
        <taxon>Gunneridae</taxon>
        <taxon>Pentapetalae</taxon>
        <taxon>asterids</taxon>
        <taxon>campanulids</taxon>
        <taxon>Asterales</taxon>
        <taxon>Asteraceae</taxon>
        <taxon>Cichorioideae</taxon>
        <taxon>Cichorieae</taxon>
        <taxon>Lactucinae</taxon>
        <taxon>Lactuca</taxon>
    </lineage>
</organism>
<dbReference type="GO" id="GO:0003677">
    <property type="term" value="F:DNA binding"/>
    <property type="evidence" value="ECO:0007669"/>
    <property type="project" value="InterPro"/>
</dbReference>
<feature type="compositionally biased region" description="Basic and acidic residues" evidence="2">
    <location>
        <begin position="310"/>
        <end position="327"/>
    </location>
</feature>
<protein>
    <recommendedName>
        <fullName evidence="5">Movement protein</fullName>
    </recommendedName>
</protein>
<dbReference type="PANTHER" id="PTHR47599">
    <property type="entry name" value="CELL-TO-CELL MOVEMENT PROTEIN"/>
    <property type="match status" value="1"/>
</dbReference>
<comment type="caution">
    <text evidence="3">The sequence shown here is derived from an EMBL/GenBank/DDBJ whole genome shotgun (WGS) entry which is preliminary data.</text>
</comment>
<dbReference type="PANTHER" id="PTHR47599:SF3">
    <property type="entry name" value="CELL-TO-CELL MOVEMENT PROTEIN"/>
    <property type="match status" value="1"/>
</dbReference>
<dbReference type="EMBL" id="CAKMRJ010005523">
    <property type="protein sequence ID" value="CAH1444037.1"/>
    <property type="molecule type" value="Genomic_DNA"/>
</dbReference>